<feature type="domain" description="F-box" evidence="1">
    <location>
        <begin position="3"/>
        <end position="48"/>
    </location>
</feature>
<dbReference type="eggNOG" id="ENOG502QS4I">
    <property type="taxonomic scope" value="Eukaryota"/>
</dbReference>
<protein>
    <recommendedName>
        <fullName evidence="1">F-box domain-containing protein</fullName>
    </recommendedName>
</protein>
<dbReference type="AlphaFoldDB" id="A0A0D9WJX2"/>
<dbReference type="InterPro" id="IPR001810">
    <property type="entry name" value="F-box_dom"/>
</dbReference>
<name>A0A0D9WJX2_9ORYZ</name>
<evidence type="ECO:0000313" key="2">
    <source>
        <dbReference type="EnsemblPlants" id="LPERR05G21910.1"/>
    </source>
</evidence>
<dbReference type="PANTHER" id="PTHR31672">
    <property type="entry name" value="BNACNNG10540D PROTEIN"/>
    <property type="match status" value="1"/>
</dbReference>
<dbReference type="PANTHER" id="PTHR31672:SF2">
    <property type="entry name" value="F-BOX DOMAIN-CONTAINING PROTEIN"/>
    <property type="match status" value="1"/>
</dbReference>
<keyword evidence="3" id="KW-1185">Reference proteome</keyword>
<dbReference type="Pfam" id="PF00646">
    <property type="entry name" value="F-box"/>
    <property type="match status" value="1"/>
</dbReference>
<organism evidence="2 3">
    <name type="scientific">Leersia perrieri</name>
    <dbReference type="NCBI Taxonomy" id="77586"/>
    <lineage>
        <taxon>Eukaryota</taxon>
        <taxon>Viridiplantae</taxon>
        <taxon>Streptophyta</taxon>
        <taxon>Embryophyta</taxon>
        <taxon>Tracheophyta</taxon>
        <taxon>Spermatophyta</taxon>
        <taxon>Magnoliopsida</taxon>
        <taxon>Liliopsida</taxon>
        <taxon>Poales</taxon>
        <taxon>Poaceae</taxon>
        <taxon>BOP clade</taxon>
        <taxon>Oryzoideae</taxon>
        <taxon>Oryzeae</taxon>
        <taxon>Oryzinae</taxon>
        <taxon>Leersia</taxon>
    </lineage>
</organism>
<dbReference type="Proteomes" id="UP000032180">
    <property type="component" value="Chromosome 5"/>
</dbReference>
<dbReference type="Gramene" id="LPERR05G21910.1">
    <property type="protein sequence ID" value="LPERR05G21910.1"/>
    <property type="gene ID" value="LPERR05G21910"/>
</dbReference>
<dbReference type="Pfam" id="PF08268">
    <property type="entry name" value="FBA_3"/>
    <property type="match status" value="1"/>
</dbReference>
<dbReference type="EnsemblPlants" id="LPERR05G21910.1">
    <property type="protein sequence ID" value="LPERR05G21910.1"/>
    <property type="gene ID" value="LPERR05G21910"/>
</dbReference>
<dbReference type="SMART" id="SM00256">
    <property type="entry name" value="FBOX"/>
    <property type="match status" value="1"/>
</dbReference>
<sequence>MAAICTDTFPVELWTEILLRAPTKSVIRLSCVSTQWRNIVTDSSFRKLHHDKHATPSKDDDVTDALLVSSNKIDKQRVTSVFPATLASPATSPMCRINNMDDYNLTNICNGFLCFASCSTDKVIISNPITGEKLAIPKPPPLKPNQDGHHSPVTFALGFSPTTGTYKLFRFADRTMDVYTLLAGGGETNGWRQHPLCPLVKNTPPVTIGGKICMVTAGLAPHRHRSDFGMPGPVLVVDVTSEEYCTYSPPDYGEPWAEAVVCAFGLHGKLCLGIRTDTIIQFWTMPVEEEDDDLPWELLYKFKVDMDDIRSVSWHGGVQRQVSINAWLDGETHTLCCKVGNSLYCRCIGTTTTTTTTLGMSRRLSPTQFMSWDHKIHLPVTPLSLSECHWDIYMGYRPSLLSPLTFKARQHGDDDEGDESGPFIRSLLRALQHQKSLKCHPSPTLDGRTNTKRICTRSPCKF</sequence>
<reference evidence="3" key="2">
    <citation type="submission" date="2013-12" db="EMBL/GenBank/DDBJ databases">
        <authorList>
            <person name="Yu Y."/>
            <person name="Lee S."/>
            <person name="de Baynast K."/>
            <person name="Wissotski M."/>
            <person name="Liu L."/>
            <person name="Talag J."/>
            <person name="Goicoechea J."/>
            <person name="Angelova A."/>
            <person name="Jetty R."/>
            <person name="Kudrna D."/>
            <person name="Golser W."/>
            <person name="Rivera L."/>
            <person name="Zhang J."/>
            <person name="Wing R."/>
        </authorList>
    </citation>
    <scope>NUCLEOTIDE SEQUENCE</scope>
</reference>
<dbReference type="PROSITE" id="PS50181">
    <property type="entry name" value="FBOX"/>
    <property type="match status" value="1"/>
</dbReference>
<dbReference type="InterPro" id="IPR036047">
    <property type="entry name" value="F-box-like_dom_sf"/>
</dbReference>
<dbReference type="HOGENOM" id="CLU_051431_0_0_1"/>
<reference evidence="2" key="3">
    <citation type="submission" date="2015-04" db="UniProtKB">
        <authorList>
            <consortium name="EnsemblPlants"/>
        </authorList>
    </citation>
    <scope>IDENTIFICATION</scope>
</reference>
<accession>A0A0D9WJX2</accession>
<proteinExistence type="predicted"/>
<dbReference type="InterPro" id="IPR013187">
    <property type="entry name" value="F-box-assoc_dom_typ3"/>
</dbReference>
<dbReference type="InterPro" id="IPR050796">
    <property type="entry name" value="SCF_F-box_component"/>
</dbReference>
<evidence type="ECO:0000313" key="3">
    <source>
        <dbReference type="Proteomes" id="UP000032180"/>
    </source>
</evidence>
<reference evidence="2 3" key="1">
    <citation type="submission" date="2012-08" db="EMBL/GenBank/DDBJ databases">
        <title>Oryza genome evolution.</title>
        <authorList>
            <person name="Wing R.A."/>
        </authorList>
    </citation>
    <scope>NUCLEOTIDE SEQUENCE</scope>
</reference>
<dbReference type="Gene3D" id="1.20.1280.50">
    <property type="match status" value="1"/>
</dbReference>
<dbReference type="SUPFAM" id="SSF81383">
    <property type="entry name" value="F-box domain"/>
    <property type="match status" value="1"/>
</dbReference>
<evidence type="ECO:0000259" key="1">
    <source>
        <dbReference type="PROSITE" id="PS50181"/>
    </source>
</evidence>
<dbReference type="STRING" id="77586.A0A0D9WJX2"/>